<evidence type="ECO:0000313" key="8">
    <source>
        <dbReference type="Ensembl" id="ENSEEEP00000033648.2"/>
    </source>
</evidence>
<dbReference type="Gene3D" id="3.30.70.2570">
    <property type="entry name" value="Elongation factor 4, C-terminal domain"/>
    <property type="match status" value="1"/>
</dbReference>
<dbReference type="InterPro" id="IPR004161">
    <property type="entry name" value="EFTu-like_2"/>
</dbReference>
<dbReference type="Gene3D" id="3.40.50.300">
    <property type="entry name" value="P-loop containing nucleotide triphosphate hydrolases"/>
    <property type="match status" value="1"/>
</dbReference>
<dbReference type="PANTHER" id="PTHR43512">
    <property type="entry name" value="TRANSLATION FACTOR GUF1-RELATED"/>
    <property type="match status" value="1"/>
</dbReference>
<dbReference type="Gene3D" id="3.30.70.870">
    <property type="entry name" value="Elongation Factor G (Translational Gtpase), domain 3"/>
    <property type="match status" value="1"/>
</dbReference>
<sequence length="633" mass="71135">MQFLLRPRSTALSFVGRFSDVKKCRIKRRSQGCTAPGTRIRHRWIKTVGEPAICPTARQFCSSAEKQDVDMSKFPVDRIRNFSIIAHIDHGKSTLADRLLEMTGAIAKTERNKQVLDKLQVERERGITVKAQTASLFYQHRGQTYLLNLIDTPGHVDFSYEVSRSLSACQGVLLIVDANQGIQAQTVANFYLAFEAQLTIIPVINKIDLKNADPDRVEKQIEKIFDIPKEECVRISAKFGTNVDQVLQEVVKRIPPPTAKVEEPFKALLFDSTFDHYRGVVANIALFGGYVTKGDRIVSAHLGKMYEVNELGVLRPDEQPTERLYAGQVGYVIAGMKDVKDAQIGDTLYLHKHPVEPLPGFSPAKSMVFAGMYPTDQSEYTALRRAVEKLALNDSSVTVQRDNSLALGAGWRLGFLGLLHMEVFIQRLEQEYNATVIITAPTVPYKAVLASPKLIKEYREEVVTIINPAQFPEKSQVVEYQEPMVMGTIIAPDEFTGKIMSLCLLCNRHDAGYQLAELIKIEFLLNGKPVEELTTVVHKDRAYSTGKAMCERLKESIPRQMFEIAVQAAIGSKVIARETIKAYRKNVLAKCYGGDITRKMKLLKKQAEGKKRMRLIGNVEVPKDAFMNVLKRK</sequence>
<keyword evidence="4 6" id="KW-0342">GTP-binding</keyword>
<dbReference type="PANTHER" id="PTHR43512:SF7">
    <property type="entry name" value="TRANSLATION FACTOR GUF1, MITOCHONDRIAL"/>
    <property type="match status" value="1"/>
</dbReference>
<dbReference type="Gene3D" id="3.30.70.240">
    <property type="match status" value="1"/>
</dbReference>
<dbReference type="InterPro" id="IPR038363">
    <property type="entry name" value="LepA_C_sf"/>
</dbReference>
<dbReference type="PRINTS" id="PR00315">
    <property type="entry name" value="ELONGATNFCT"/>
</dbReference>
<comment type="similarity">
    <text evidence="6">Belongs to the GTP-binding elongation factor family. LepA subfamily.</text>
</comment>
<feature type="binding site" evidence="6">
    <location>
        <begin position="151"/>
        <end position="155"/>
    </location>
    <ligand>
        <name>GTP</name>
        <dbReference type="ChEBI" id="CHEBI:37565"/>
    </ligand>
</feature>
<dbReference type="PROSITE" id="PS00301">
    <property type="entry name" value="G_TR_1"/>
    <property type="match status" value="1"/>
</dbReference>
<dbReference type="InterPro" id="IPR009000">
    <property type="entry name" value="Transl_B-barrel_sf"/>
</dbReference>
<dbReference type="NCBIfam" id="TIGR01393">
    <property type="entry name" value="lepA"/>
    <property type="match status" value="1"/>
</dbReference>
<reference evidence="9" key="1">
    <citation type="journal article" date="2014" name="Science">
        <title>Nonhuman genetics. Genomic basis for the convergent evolution of electric organs.</title>
        <authorList>
            <person name="Gallant J.R."/>
            <person name="Traeger L.L."/>
            <person name="Volkening J.D."/>
            <person name="Moffett H."/>
            <person name="Chen P.H."/>
            <person name="Novina C.D."/>
            <person name="Phillips G.N.Jr."/>
            <person name="Anand R."/>
            <person name="Wells G.B."/>
            <person name="Pinch M."/>
            <person name="Guth R."/>
            <person name="Unguez G.A."/>
            <person name="Albert J.S."/>
            <person name="Zakon H.H."/>
            <person name="Samanta M.P."/>
            <person name="Sussman M.R."/>
        </authorList>
    </citation>
    <scope>NUCLEOTIDE SEQUENCE [LARGE SCALE GENOMIC DNA]</scope>
</reference>
<dbReference type="Proteomes" id="UP000314983">
    <property type="component" value="Chromosome 12"/>
</dbReference>
<dbReference type="Pfam" id="PF06421">
    <property type="entry name" value="LepA_C"/>
    <property type="match status" value="1"/>
</dbReference>
<dbReference type="SUPFAM" id="SSF50447">
    <property type="entry name" value="Translation proteins"/>
    <property type="match status" value="1"/>
</dbReference>
<comment type="subcellular location">
    <subcellularLocation>
        <location evidence="6">Mitochondrion inner membrane</location>
        <topology evidence="6">Peripheral membrane protein</topology>
        <orientation evidence="6">Matrix side</orientation>
    </subcellularLocation>
</comment>
<comment type="catalytic activity">
    <reaction evidence="6">
        <text>GTP + H2O = GDP + phosphate + H(+)</text>
        <dbReference type="Rhea" id="RHEA:19669"/>
        <dbReference type="ChEBI" id="CHEBI:15377"/>
        <dbReference type="ChEBI" id="CHEBI:15378"/>
        <dbReference type="ChEBI" id="CHEBI:37565"/>
        <dbReference type="ChEBI" id="CHEBI:43474"/>
        <dbReference type="ChEBI" id="CHEBI:58189"/>
        <dbReference type="EC" id="3.6.5.n1"/>
    </reaction>
</comment>
<dbReference type="PROSITE" id="PS51722">
    <property type="entry name" value="G_TR_2"/>
    <property type="match status" value="1"/>
</dbReference>
<feature type="binding site" evidence="6">
    <location>
        <begin position="86"/>
        <end position="93"/>
    </location>
    <ligand>
        <name>GTP</name>
        <dbReference type="ChEBI" id="CHEBI:37565"/>
    </ligand>
</feature>
<evidence type="ECO:0000256" key="3">
    <source>
        <dbReference type="ARBA" id="ARBA00022801"/>
    </source>
</evidence>
<dbReference type="Pfam" id="PF00009">
    <property type="entry name" value="GTP_EFTU"/>
    <property type="match status" value="1"/>
</dbReference>
<dbReference type="InterPro" id="IPR013842">
    <property type="entry name" value="LepA_CTD"/>
</dbReference>
<keyword evidence="3 6" id="KW-0378">Hydrolase</keyword>
<dbReference type="GO" id="GO:0005759">
    <property type="term" value="C:mitochondrial matrix"/>
    <property type="evidence" value="ECO:0007669"/>
    <property type="project" value="UniProtKB-UniRule"/>
</dbReference>
<comment type="function">
    <text evidence="6">Promotes mitochondrial protein synthesis. May act as a fidelity factor of the translation reaction, by catalyzing a one-codon backward translocation of tRNAs on improperly translocated ribosomes. Binds to mitochondrial ribosomes in a GTP-dependent manner.</text>
</comment>
<dbReference type="Gene3D" id="2.40.30.10">
    <property type="entry name" value="Translation factors"/>
    <property type="match status" value="1"/>
</dbReference>
<reference evidence="8" key="5">
    <citation type="submission" date="2025-09" db="UniProtKB">
        <authorList>
            <consortium name="Ensembl"/>
        </authorList>
    </citation>
    <scope>IDENTIFICATION</scope>
</reference>
<dbReference type="NCBIfam" id="TIGR00231">
    <property type="entry name" value="small_GTP"/>
    <property type="match status" value="1"/>
</dbReference>
<dbReference type="GO" id="GO:0006412">
    <property type="term" value="P:translation"/>
    <property type="evidence" value="ECO:0007669"/>
    <property type="project" value="UniProtKB-KW"/>
</dbReference>
<dbReference type="GeneTree" id="ENSGT00550000074940"/>
<dbReference type="CDD" id="cd03699">
    <property type="entry name" value="EF4_II"/>
    <property type="match status" value="1"/>
</dbReference>
<evidence type="ECO:0000256" key="6">
    <source>
        <dbReference type="HAMAP-Rule" id="MF_03137"/>
    </source>
</evidence>
<dbReference type="CDD" id="cd01890">
    <property type="entry name" value="LepA"/>
    <property type="match status" value="1"/>
</dbReference>
<dbReference type="InterPro" id="IPR031157">
    <property type="entry name" value="G_TR_CS"/>
</dbReference>
<reference evidence="8" key="4">
    <citation type="submission" date="2025-08" db="UniProtKB">
        <authorList>
            <consortium name="Ensembl"/>
        </authorList>
    </citation>
    <scope>IDENTIFICATION</scope>
</reference>
<protein>
    <recommendedName>
        <fullName evidence="7">Tr-type G domain-containing protein</fullName>
    </recommendedName>
</protein>
<evidence type="ECO:0000256" key="2">
    <source>
        <dbReference type="ARBA" id="ARBA00022741"/>
    </source>
</evidence>
<feature type="binding site" evidence="6">
    <location>
        <begin position="205"/>
        <end position="208"/>
    </location>
    <ligand>
        <name>GTP</name>
        <dbReference type="ChEBI" id="CHEBI:37565"/>
    </ligand>
</feature>
<dbReference type="InterPro" id="IPR005225">
    <property type="entry name" value="Small_GTP-bd"/>
</dbReference>
<dbReference type="GO" id="GO:0003924">
    <property type="term" value="F:GTPase activity"/>
    <property type="evidence" value="ECO:0007669"/>
    <property type="project" value="UniProtKB-UniRule"/>
</dbReference>
<evidence type="ECO:0000313" key="9">
    <source>
        <dbReference type="Proteomes" id="UP000314983"/>
    </source>
</evidence>
<dbReference type="InterPro" id="IPR006297">
    <property type="entry name" value="EF-4"/>
</dbReference>
<dbReference type="FunFam" id="3.30.70.870:FF:000004">
    <property type="entry name" value="Translation factor GUF1, mitochondrial"/>
    <property type="match status" value="1"/>
</dbReference>
<proteinExistence type="inferred from homology"/>
<dbReference type="GO" id="GO:0097177">
    <property type="term" value="F:mitochondrial ribosome binding"/>
    <property type="evidence" value="ECO:0007669"/>
    <property type="project" value="TreeGrafter"/>
</dbReference>
<dbReference type="GO" id="GO:0005743">
    <property type="term" value="C:mitochondrial inner membrane"/>
    <property type="evidence" value="ECO:0007669"/>
    <property type="project" value="UniProtKB-SubCell"/>
</dbReference>
<dbReference type="FunFam" id="2.40.30.10:FF:000015">
    <property type="entry name" value="Translation factor GUF1, mitochondrial"/>
    <property type="match status" value="1"/>
</dbReference>
<keyword evidence="6" id="KW-0648">Protein biosynthesis</keyword>
<evidence type="ECO:0000256" key="4">
    <source>
        <dbReference type="ARBA" id="ARBA00023134"/>
    </source>
</evidence>
<keyword evidence="9" id="KW-1185">Reference proteome</keyword>
<dbReference type="FunFam" id="3.30.70.2570:FF:000001">
    <property type="entry name" value="Translation factor GUF1, mitochondrial"/>
    <property type="match status" value="1"/>
</dbReference>
<dbReference type="InterPro" id="IPR035647">
    <property type="entry name" value="EFG_III/V"/>
</dbReference>
<dbReference type="SUPFAM" id="SSF52540">
    <property type="entry name" value="P-loop containing nucleoside triphosphate hydrolases"/>
    <property type="match status" value="1"/>
</dbReference>
<feature type="domain" description="Tr-type G" evidence="7">
    <location>
        <begin position="77"/>
        <end position="258"/>
    </location>
</feature>
<dbReference type="InterPro" id="IPR027417">
    <property type="entry name" value="P-loop_NTPase"/>
</dbReference>
<evidence type="ECO:0000256" key="5">
    <source>
        <dbReference type="ARBA" id="ARBA00023136"/>
    </source>
</evidence>
<dbReference type="InterPro" id="IPR000795">
    <property type="entry name" value="T_Tr_GTP-bd_dom"/>
</dbReference>
<name>A0A4W4GBH7_ELEEL</name>
<dbReference type="Ensembl" id="ENSEEET00000034044.2">
    <property type="protein sequence ID" value="ENSEEEP00000033648.2"/>
    <property type="gene ID" value="ENSEEEG00000015858.2"/>
</dbReference>
<dbReference type="HAMAP" id="MF_00071">
    <property type="entry name" value="LepA"/>
    <property type="match status" value="1"/>
</dbReference>
<comment type="similarity">
    <text evidence="1">Belongs to the TRAFAC class translation factor GTPase superfamily. Classic translation factor GTPase family. LepA subfamily.</text>
</comment>
<evidence type="ECO:0000256" key="1">
    <source>
        <dbReference type="ARBA" id="ARBA00005454"/>
    </source>
</evidence>
<gene>
    <name evidence="8" type="primary">GUF1</name>
</gene>
<keyword evidence="2 6" id="KW-0547">Nucleotide-binding</keyword>
<dbReference type="FunFam" id="3.40.50.300:FF:000078">
    <property type="entry name" value="Elongation factor 4"/>
    <property type="match status" value="1"/>
</dbReference>
<dbReference type="SUPFAM" id="SSF54980">
    <property type="entry name" value="EF-G C-terminal domain-like"/>
    <property type="match status" value="1"/>
</dbReference>
<organism evidence="8 9">
    <name type="scientific">Electrophorus electricus</name>
    <name type="common">Electric eel</name>
    <name type="synonym">Gymnotus electricus</name>
    <dbReference type="NCBI Taxonomy" id="8005"/>
    <lineage>
        <taxon>Eukaryota</taxon>
        <taxon>Metazoa</taxon>
        <taxon>Chordata</taxon>
        <taxon>Craniata</taxon>
        <taxon>Vertebrata</taxon>
        <taxon>Euteleostomi</taxon>
        <taxon>Actinopterygii</taxon>
        <taxon>Neopterygii</taxon>
        <taxon>Teleostei</taxon>
        <taxon>Ostariophysi</taxon>
        <taxon>Gymnotiformes</taxon>
        <taxon>Gymnotoidei</taxon>
        <taxon>Gymnotidae</taxon>
        <taxon>Electrophorus</taxon>
    </lineage>
</organism>
<evidence type="ECO:0000259" key="7">
    <source>
        <dbReference type="PROSITE" id="PS51722"/>
    </source>
</evidence>
<dbReference type="AlphaFoldDB" id="A0A4W4GBH7"/>
<dbReference type="GO" id="GO:0005525">
    <property type="term" value="F:GTP binding"/>
    <property type="evidence" value="ECO:0007669"/>
    <property type="project" value="UniProtKB-UniRule"/>
</dbReference>
<accession>A0A4W4GBH7</accession>
<dbReference type="GO" id="GO:0045727">
    <property type="term" value="P:positive regulation of translation"/>
    <property type="evidence" value="ECO:0007669"/>
    <property type="project" value="UniProtKB-UniRule"/>
</dbReference>
<reference evidence="8" key="3">
    <citation type="submission" date="2020-05" db="EMBL/GenBank/DDBJ databases">
        <title>Electrophorus electricus (electric eel) genome, fEleEle1, primary haplotype.</title>
        <authorList>
            <person name="Myers G."/>
            <person name="Meyer A."/>
            <person name="Fedrigo O."/>
            <person name="Formenti G."/>
            <person name="Rhie A."/>
            <person name="Tracey A."/>
            <person name="Sims Y."/>
            <person name="Jarvis E.D."/>
        </authorList>
    </citation>
    <scope>NUCLEOTIDE SEQUENCE [LARGE SCALE GENOMIC DNA]</scope>
</reference>
<keyword evidence="5 6" id="KW-0472">Membrane</keyword>
<keyword evidence="6" id="KW-0999">Mitochondrion inner membrane</keyword>
<dbReference type="Pfam" id="PF03144">
    <property type="entry name" value="GTP_EFTU_D2"/>
    <property type="match status" value="1"/>
</dbReference>
<dbReference type="CDD" id="cd16260">
    <property type="entry name" value="EF4_III"/>
    <property type="match status" value="1"/>
</dbReference>
<reference evidence="9" key="2">
    <citation type="journal article" date="2017" name="Sci. Adv.">
        <title>A tail of two voltages: Proteomic comparison of the three electric organs of the electric eel.</title>
        <authorList>
            <person name="Traeger L.L."/>
            <person name="Sabat G."/>
            <person name="Barrett-Wilt G.A."/>
            <person name="Wells G.B."/>
            <person name="Sussman M.R."/>
        </authorList>
    </citation>
    <scope>NUCLEOTIDE SEQUENCE [LARGE SCALE GENOMIC DNA]</scope>
</reference>
<keyword evidence="6" id="KW-0496">Mitochondrion</keyword>